<dbReference type="GO" id="GO:0012505">
    <property type="term" value="C:endomembrane system"/>
    <property type="evidence" value="ECO:0007669"/>
    <property type="project" value="UniProtKB-SubCell"/>
</dbReference>
<feature type="region of interest" description="Disordered" evidence="5">
    <location>
        <begin position="394"/>
        <end position="450"/>
    </location>
</feature>
<evidence type="ECO:0000313" key="9">
    <source>
        <dbReference type="Proteomes" id="UP001218188"/>
    </source>
</evidence>
<dbReference type="GO" id="GO:0007031">
    <property type="term" value="P:peroxisome organization"/>
    <property type="evidence" value="ECO:0007669"/>
    <property type="project" value="TreeGrafter"/>
</dbReference>
<keyword evidence="4 6" id="KW-0472">Membrane</keyword>
<feature type="domain" description="Peroxin/Ferlin" evidence="7">
    <location>
        <begin position="205"/>
        <end position="285"/>
    </location>
</feature>
<evidence type="ECO:0000256" key="2">
    <source>
        <dbReference type="ARBA" id="ARBA00022692"/>
    </source>
</evidence>
<feature type="transmembrane region" description="Helical" evidence="6">
    <location>
        <begin position="32"/>
        <end position="48"/>
    </location>
</feature>
<evidence type="ECO:0000259" key="7">
    <source>
        <dbReference type="SMART" id="SM00693"/>
    </source>
</evidence>
<dbReference type="InterPro" id="IPR052646">
    <property type="entry name" value="Peroxisomal_PEX28-32"/>
</dbReference>
<evidence type="ECO:0000313" key="8">
    <source>
        <dbReference type="EMBL" id="KAJ7039271.1"/>
    </source>
</evidence>
<feature type="compositionally biased region" description="Acidic residues" evidence="5">
    <location>
        <begin position="344"/>
        <end position="358"/>
    </location>
</feature>
<evidence type="ECO:0000256" key="6">
    <source>
        <dbReference type="SAM" id="Phobius"/>
    </source>
</evidence>
<proteinExistence type="predicted"/>
<evidence type="ECO:0000256" key="5">
    <source>
        <dbReference type="SAM" id="MobiDB-lite"/>
    </source>
</evidence>
<sequence length="450" mass="49436">MLPLPVTALLVALGPAIHLVRRALEIPAWANPYDAFLLIAVWWAAVLLAELTLRYFLPLAAIAVLAVSSWSTRTRSSPPIASEHTLQVAVADLAVIDALIPAFPVLPATLAAPTLLLRASLVLYVPYLLLTHLVRLRVLVAIVGTVLLAWRAPWATALRSSLWRSAWFRWGVYHLSAVVTGQPLPLAAQSAISAAAVAAPTPTKSLRFLFTVYENQRWWMGLDWTAALLPAERPSWCSKSQNAVAPPNAFILPDDTTLYLPGPNGKGRVKRCAKWSWEEDEWRVIVRREGSTALTRVEKPLPSEKEENPGLLMKAAVKMRESSSGQPPPAPPADDSEADKGSPDSEEEEEELVTDDDGWVYGDNKWEKPSAKGGMGKYTRFRRWTRVAVVTETIEPVAEGEVETVPQVRPMTPASPISSTHSSSPAEDKSQRDHSPLKQRLKSAMQKATL</sequence>
<dbReference type="PANTHER" id="PTHR31679:SF2">
    <property type="entry name" value="PEROXISOMAL MEMBRANE PROTEIN PEX30-RELATED"/>
    <property type="match status" value="1"/>
</dbReference>
<feature type="non-terminal residue" evidence="8">
    <location>
        <position position="1"/>
    </location>
</feature>
<feature type="transmembrane region" description="Helical" evidence="6">
    <location>
        <begin position="136"/>
        <end position="154"/>
    </location>
</feature>
<organism evidence="8 9">
    <name type="scientific">Mycena alexandri</name>
    <dbReference type="NCBI Taxonomy" id="1745969"/>
    <lineage>
        <taxon>Eukaryota</taxon>
        <taxon>Fungi</taxon>
        <taxon>Dikarya</taxon>
        <taxon>Basidiomycota</taxon>
        <taxon>Agaricomycotina</taxon>
        <taxon>Agaricomycetes</taxon>
        <taxon>Agaricomycetidae</taxon>
        <taxon>Agaricales</taxon>
        <taxon>Marasmiineae</taxon>
        <taxon>Mycenaceae</taxon>
        <taxon>Mycena</taxon>
    </lineage>
</organism>
<accession>A0AAD6T3V7</accession>
<dbReference type="AlphaFoldDB" id="A0AAD6T3V7"/>
<keyword evidence="9" id="KW-1185">Reference proteome</keyword>
<keyword evidence="2 6" id="KW-0812">Transmembrane</keyword>
<feature type="compositionally biased region" description="Low complexity" evidence="5">
    <location>
        <begin position="412"/>
        <end position="425"/>
    </location>
</feature>
<dbReference type="EMBL" id="JARJCM010000028">
    <property type="protein sequence ID" value="KAJ7039271.1"/>
    <property type="molecule type" value="Genomic_DNA"/>
</dbReference>
<protein>
    <submittedName>
        <fullName evidence="8">Integral peroxisomal membrane peroxin-domain-containing protein</fullName>
    </submittedName>
</protein>
<evidence type="ECO:0000256" key="1">
    <source>
        <dbReference type="ARBA" id="ARBA00004127"/>
    </source>
</evidence>
<comment type="subcellular location">
    <subcellularLocation>
        <location evidence="1">Endomembrane system</location>
        <topology evidence="1">Multi-pass membrane protein</topology>
    </subcellularLocation>
</comment>
<evidence type="ECO:0000256" key="4">
    <source>
        <dbReference type="ARBA" id="ARBA00023136"/>
    </source>
</evidence>
<dbReference type="Proteomes" id="UP001218188">
    <property type="component" value="Unassembled WGS sequence"/>
</dbReference>
<comment type="caution">
    <text evidence="8">The sequence shown here is derived from an EMBL/GenBank/DDBJ whole genome shotgun (WGS) entry which is preliminary data.</text>
</comment>
<dbReference type="InterPro" id="IPR010482">
    <property type="entry name" value="TECPR1-like_DysF"/>
</dbReference>
<name>A0AAD6T3V7_9AGAR</name>
<dbReference type="PANTHER" id="PTHR31679">
    <property type="entry name" value="PEROXISOMAL MEMBRANE PROTEIN PEX30-RELATED"/>
    <property type="match status" value="1"/>
</dbReference>
<keyword evidence="3 6" id="KW-1133">Transmembrane helix</keyword>
<feature type="compositionally biased region" description="Basic and acidic residues" evidence="5">
    <location>
        <begin position="426"/>
        <end position="436"/>
    </location>
</feature>
<dbReference type="GO" id="GO:0005778">
    <property type="term" value="C:peroxisomal membrane"/>
    <property type="evidence" value="ECO:0007669"/>
    <property type="project" value="UniProtKB-ARBA"/>
</dbReference>
<gene>
    <name evidence="8" type="ORF">C8F04DRAFT_1087741</name>
</gene>
<dbReference type="InterPro" id="IPR006614">
    <property type="entry name" value="Peroxin/Ferlin"/>
</dbReference>
<dbReference type="Pfam" id="PF06398">
    <property type="entry name" value="Pex24p"/>
    <property type="match status" value="1"/>
</dbReference>
<feature type="region of interest" description="Disordered" evidence="5">
    <location>
        <begin position="318"/>
        <end position="378"/>
    </location>
</feature>
<evidence type="ECO:0000256" key="3">
    <source>
        <dbReference type="ARBA" id="ARBA00022989"/>
    </source>
</evidence>
<reference evidence="8" key="1">
    <citation type="submission" date="2023-03" db="EMBL/GenBank/DDBJ databases">
        <title>Massive genome expansion in bonnet fungi (Mycena s.s.) driven by repeated elements and novel gene families across ecological guilds.</title>
        <authorList>
            <consortium name="Lawrence Berkeley National Laboratory"/>
            <person name="Harder C.B."/>
            <person name="Miyauchi S."/>
            <person name="Viragh M."/>
            <person name="Kuo A."/>
            <person name="Thoen E."/>
            <person name="Andreopoulos B."/>
            <person name="Lu D."/>
            <person name="Skrede I."/>
            <person name="Drula E."/>
            <person name="Henrissat B."/>
            <person name="Morin E."/>
            <person name="Kohler A."/>
            <person name="Barry K."/>
            <person name="LaButti K."/>
            <person name="Morin E."/>
            <person name="Salamov A."/>
            <person name="Lipzen A."/>
            <person name="Mereny Z."/>
            <person name="Hegedus B."/>
            <person name="Baldrian P."/>
            <person name="Stursova M."/>
            <person name="Weitz H."/>
            <person name="Taylor A."/>
            <person name="Grigoriev I.V."/>
            <person name="Nagy L.G."/>
            <person name="Martin F."/>
            <person name="Kauserud H."/>
        </authorList>
    </citation>
    <scope>NUCLEOTIDE SEQUENCE</scope>
    <source>
        <strain evidence="8">CBHHK200</strain>
    </source>
</reference>
<dbReference type="SMART" id="SM00693">
    <property type="entry name" value="DysFN"/>
    <property type="match status" value="1"/>
</dbReference>